<organism evidence="3 4">
    <name type="scientific">Actinopolyspora saharensis</name>
    <dbReference type="NCBI Taxonomy" id="995062"/>
    <lineage>
        <taxon>Bacteria</taxon>
        <taxon>Bacillati</taxon>
        <taxon>Actinomycetota</taxon>
        <taxon>Actinomycetes</taxon>
        <taxon>Actinopolysporales</taxon>
        <taxon>Actinopolysporaceae</taxon>
        <taxon>Actinopolyspora</taxon>
    </lineage>
</organism>
<dbReference type="OrthoDB" id="286404at2"/>
<dbReference type="FunFam" id="3.40.50.720:FF:000240">
    <property type="entry name" value="SDR family oxidoreductase"/>
    <property type="match status" value="1"/>
</dbReference>
<keyword evidence="4" id="KW-1185">Reference proteome</keyword>
<evidence type="ECO:0000256" key="2">
    <source>
        <dbReference type="ARBA" id="ARBA00023002"/>
    </source>
</evidence>
<evidence type="ECO:0000313" key="4">
    <source>
        <dbReference type="Proteomes" id="UP000199301"/>
    </source>
</evidence>
<evidence type="ECO:0000313" key="3">
    <source>
        <dbReference type="EMBL" id="SDR00944.1"/>
    </source>
</evidence>
<comment type="similarity">
    <text evidence="1">Belongs to the short-chain dehydrogenases/reductases (SDR) family.</text>
</comment>
<reference evidence="4" key="1">
    <citation type="submission" date="2016-10" db="EMBL/GenBank/DDBJ databases">
        <authorList>
            <person name="Varghese N."/>
            <person name="Submissions S."/>
        </authorList>
    </citation>
    <scope>NUCLEOTIDE SEQUENCE [LARGE SCALE GENOMIC DNA]</scope>
    <source>
        <strain evidence="4">DSM 45459</strain>
    </source>
</reference>
<dbReference type="AlphaFoldDB" id="A0A1H1FJB9"/>
<dbReference type="InterPro" id="IPR036291">
    <property type="entry name" value="NAD(P)-bd_dom_sf"/>
</dbReference>
<proteinExistence type="inferred from homology"/>
<dbReference type="PROSITE" id="PS00061">
    <property type="entry name" value="ADH_SHORT"/>
    <property type="match status" value="1"/>
</dbReference>
<name>A0A1H1FJB9_9ACTN</name>
<dbReference type="GO" id="GO:0016616">
    <property type="term" value="F:oxidoreductase activity, acting on the CH-OH group of donors, NAD or NADP as acceptor"/>
    <property type="evidence" value="ECO:0007669"/>
    <property type="project" value="TreeGrafter"/>
</dbReference>
<dbReference type="PANTHER" id="PTHR42760:SF115">
    <property type="entry name" value="3-OXOACYL-[ACYL-CARRIER-PROTEIN] REDUCTASE FABG"/>
    <property type="match status" value="1"/>
</dbReference>
<dbReference type="PRINTS" id="PR00081">
    <property type="entry name" value="GDHRDH"/>
</dbReference>
<dbReference type="InterPro" id="IPR002347">
    <property type="entry name" value="SDR_fam"/>
</dbReference>
<dbReference type="PANTHER" id="PTHR42760">
    <property type="entry name" value="SHORT-CHAIN DEHYDROGENASES/REDUCTASES FAMILY MEMBER"/>
    <property type="match status" value="1"/>
</dbReference>
<dbReference type="Proteomes" id="UP000199301">
    <property type="component" value="Unassembled WGS sequence"/>
</dbReference>
<keyword evidence="2" id="KW-0560">Oxidoreductase</keyword>
<protein>
    <submittedName>
        <fullName evidence="3">NAD(P)-dependent dehydrogenase, short-chain alcohol dehydrogenase family</fullName>
    </submittedName>
</protein>
<dbReference type="EMBL" id="FNKO01000002">
    <property type="protein sequence ID" value="SDR00944.1"/>
    <property type="molecule type" value="Genomic_DNA"/>
</dbReference>
<dbReference type="STRING" id="995062.SAMN04489718_3071"/>
<sequence>MSNEDFALHGNTALVTGGGRGIGLNIARALAEHGAEVVIGEIDEENGKLAAEQVGGEFVHLDVTDSSRVAEVVRDVVDERGSLDVSVHNAGMVRNENAEDTTDESWRDVLRLNLDGVFYCCREVGKAMLDQGRGSIVNIASMSGMVSNHPQAQVSYNTSKAGVITMTKSLAGEWADRGVRVNAISPGYIGTDLLQGVQRTQPEWYSSWLEQTPMGRVGKPSELGPLAVYLASNASSFMTGSNVVIDGGFTSW</sequence>
<dbReference type="PRINTS" id="PR00080">
    <property type="entry name" value="SDRFAMILY"/>
</dbReference>
<evidence type="ECO:0000256" key="1">
    <source>
        <dbReference type="ARBA" id="ARBA00006484"/>
    </source>
</evidence>
<dbReference type="SUPFAM" id="SSF51735">
    <property type="entry name" value="NAD(P)-binding Rossmann-fold domains"/>
    <property type="match status" value="1"/>
</dbReference>
<accession>A0A1H1FJB9</accession>
<dbReference type="RefSeq" id="WP_092524950.1">
    <property type="nucleotide sequence ID" value="NZ_FNKO01000002.1"/>
</dbReference>
<dbReference type="InterPro" id="IPR020904">
    <property type="entry name" value="Sc_DH/Rdtase_CS"/>
</dbReference>
<dbReference type="NCBIfam" id="NF005559">
    <property type="entry name" value="PRK07231.1"/>
    <property type="match status" value="1"/>
</dbReference>
<gene>
    <name evidence="3" type="ORF">SAMN04489718_3071</name>
</gene>
<dbReference type="Pfam" id="PF13561">
    <property type="entry name" value="adh_short_C2"/>
    <property type="match status" value="1"/>
</dbReference>
<dbReference type="Gene3D" id="3.40.50.720">
    <property type="entry name" value="NAD(P)-binding Rossmann-like Domain"/>
    <property type="match status" value="1"/>
</dbReference>
<dbReference type="GO" id="GO:0005975">
    <property type="term" value="P:carbohydrate metabolic process"/>
    <property type="evidence" value="ECO:0007669"/>
    <property type="project" value="UniProtKB-ARBA"/>
</dbReference>